<dbReference type="InterPro" id="IPR019261">
    <property type="entry name" value="PARG_cat_microbial"/>
</dbReference>
<dbReference type="InterPro" id="IPR043472">
    <property type="entry name" value="Macro_dom-like"/>
</dbReference>
<dbReference type="EMBL" id="JBBUTG010000015">
    <property type="protein sequence ID" value="MEK8033309.1"/>
    <property type="molecule type" value="Genomic_DNA"/>
</dbReference>
<accession>A0ABU9BTL2</accession>
<proteinExistence type="predicted"/>
<dbReference type="Pfam" id="PF10021">
    <property type="entry name" value="PARG_cat_microb"/>
    <property type="match status" value="1"/>
</dbReference>
<keyword evidence="3" id="KW-1185">Reference proteome</keyword>
<sequence length="287" mass="31103">MNREQRAELARQTIEILQTGGYVMPDGTAVPLAALQRASEMATRLFQPGELDEVREQQRNRLADLRNDHVAEIEVHNETTLQGIARLQLAGADVIAALNFGSANNPGGGFLSGSQAQEESLARSSGLHGSLLKAWSYYEHHRAQGSPIYSDALILSPGCPVFRDDAGAFLPRPLPVHFISGAAPNAGAIAKSRPNELPTIPAILERRVANVLALAACQGYRHLVLGAWGCGVFRNDPVMVAQTFVRLLLDEGWARHFDCIVFSVLDTSPNREVFCAFGEALRSRGAV</sequence>
<dbReference type="SUPFAM" id="SSF52949">
    <property type="entry name" value="Macro domain-like"/>
    <property type="match status" value="1"/>
</dbReference>
<dbReference type="PANTHER" id="PTHR35596:SF1">
    <property type="entry name" value="MICROBIAL-TYPE PARG CATALYTIC DOMAIN-CONTAINING PROTEIN"/>
    <property type="match status" value="1"/>
</dbReference>
<evidence type="ECO:0000313" key="3">
    <source>
        <dbReference type="Proteomes" id="UP001371218"/>
    </source>
</evidence>
<protein>
    <submittedName>
        <fullName evidence="2">TIGR02452 family protein</fullName>
    </submittedName>
</protein>
<organism evidence="2 3">
    <name type="scientific">Ideonella lacteola</name>
    <dbReference type="NCBI Taxonomy" id="2984193"/>
    <lineage>
        <taxon>Bacteria</taxon>
        <taxon>Pseudomonadati</taxon>
        <taxon>Pseudomonadota</taxon>
        <taxon>Betaproteobacteria</taxon>
        <taxon>Burkholderiales</taxon>
        <taxon>Sphaerotilaceae</taxon>
        <taxon>Ideonella</taxon>
    </lineage>
</organism>
<dbReference type="InterPro" id="IPR012664">
    <property type="entry name" value="CHP02452"/>
</dbReference>
<comment type="caution">
    <text evidence="2">The sequence shown here is derived from an EMBL/GenBank/DDBJ whole genome shotgun (WGS) entry which is preliminary data.</text>
</comment>
<evidence type="ECO:0000313" key="2">
    <source>
        <dbReference type="EMBL" id="MEK8033309.1"/>
    </source>
</evidence>
<dbReference type="Gene3D" id="3.40.220.10">
    <property type="entry name" value="Leucine Aminopeptidase, subunit E, domain 1"/>
    <property type="match status" value="1"/>
</dbReference>
<dbReference type="Proteomes" id="UP001371218">
    <property type="component" value="Unassembled WGS sequence"/>
</dbReference>
<dbReference type="PANTHER" id="PTHR35596">
    <property type="entry name" value="DUF2263 DOMAIN-CONTAINING PROTEIN"/>
    <property type="match status" value="1"/>
</dbReference>
<feature type="domain" description="Microbial-type PARG catalytic" evidence="1">
    <location>
        <begin position="10"/>
        <end position="164"/>
    </location>
</feature>
<evidence type="ECO:0000259" key="1">
    <source>
        <dbReference type="Pfam" id="PF10021"/>
    </source>
</evidence>
<dbReference type="PIRSF" id="PIRSF014899">
    <property type="entry name" value="UCP014899"/>
    <property type="match status" value="1"/>
</dbReference>
<gene>
    <name evidence="2" type="ORF">AACH06_21015</name>
</gene>
<reference evidence="2 3" key="1">
    <citation type="submission" date="2024-04" db="EMBL/GenBank/DDBJ databases">
        <title>Novel species of the genus Ideonella isolated from streams.</title>
        <authorList>
            <person name="Lu H."/>
        </authorList>
    </citation>
    <scope>NUCLEOTIDE SEQUENCE [LARGE SCALE GENOMIC DNA]</scope>
    <source>
        <strain evidence="2 3">DXS29W</strain>
    </source>
</reference>
<dbReference type="RefSeq" id="WP_341427729.1">
    <property type="nucleotide sequence ID" value="NZ_JBBUTG010000015.1"/>
</dbReference>
<name>A0ABU9BTL2_9BURK</name>
<dbReference type="NCBIfam" id="TIGR02452">
    <property type="entry name" value="TIGR02452 family protein"/>
    <property type="match status" value="1"/>
</dbReference>